<feature type="compositionally biased region" description="Pro residues" evidence="1">
    <location>
        <begin position="31"/>
        <end position="46"/>
    </location>
</feature>
<accession>F0VNW8</accession>
<feature type="region of interest" description="Disordered" evidence="1">
    <location>
        <begin position="1"/>
        <end position="630"/>
    </location>
</feature>
<feature type="compositionally biased region" description="Low complexity" evidence="1">
    <location>
        <begin position="589"/>
        <end position="606"/>
    </location>
</feature>
<dbReference type="PROSITE" id="PS50829">
    <property type="entry name" value="GYF"/>
    <property type="match status" value="1"/>
</dbReference>
<feature type="compositionally biased region" description="Basic and acidic residues" evidence="1">
    <location>
        <begin position="439"/>
        <end position="480"/>
    </location>
</feature>
<dbReference type="OrthoDB" id="6415790at2759"/>
<evidence type="ECO:0000313" key="5">
    <source>
        <dbReference type="Proteomes" id="UP000007494"/>
    </source>
</evidence>
<dbReference type="AlphaFoldDB" id="F0VNW8"/>
<proteinExistence type="predicted"/>
<feature type="compositionally biased region" description="Basic and acidic residues" evidence="1">
    <location>
        <begin position="529"/>
        <end position="556"/>
    </location>
</feature>
<dbReference type="SMART" id="SM00444">
    <property type="entry name" value="GYF"/>
    <property type="match status" value="1"/>
</dbReference>
<feature type="domain" description="GYF" evidence="2">
    <location>
        <begin position="770"/>
        <end position="818"/>
    </location>
</feature>
<reference evidence="4" key="4">
    <citation type="journal article" date="2015" name="PLoS ONE">
        <title>Comprehensive Evaluation of Toxoplasma gondii VEG and Neospora caninum LIV Genomes with Tachyzoite Stage Transcriptome and Proteome Defines Novel Transcript Features.</title>
        <authorList>
            <person name="Ramaprasad A."/>
            <person name="Mourier T."/>
            <person name="Naeem R."/>
            <person name="Malas T.B."/>
            <person name="Moussa E."/>
            <person name="Panigrahi A."/>
            <person name="Vermont S.J."/>
            <person name="Otto T.D."/>
            <person name="Wastling J."/>
            <person name="Pain A."/>
        </authorList>
    </citation>
    <scope>NUCLEOTIDE SEQUENCE</scope>
    <source>
        <strain evidence="4">Liverpool</strain>
    </source>
</reference>
<organism evidence="3 5">
    <name type="scientific">Neospora caninum (strain Liverpool)</name>
    <dbReference type="NCBI Taxonomy" id="572307"/>
    <lineage>
        <taxon>Eukaryota</taxon>
        <taxon>Sar</taxon>
        <taxon>Alveolata</taxon>
        <taxon>Apicomplexa</taxon>
        <taxon>Conoidasida</taxon>
        <taxon>Coccidia</taxon>
        <taxon>Eucoccidiorida</taxon>
        <taxon>Eimeriorina</taxon>
        <taxon>Sarcocystidae</taxon>
        <taxon>Neospora</taxon>
    </lineage>
</organism>
<dbReference type="eggNOG" id="ENOG502R083">
    <property type="taxonomic scope" value="Eukaryota"/>
</dbReference>
<reference evidence="3" key="2">
    <citation type="submission" date="2011-03" db="EMBL/GenBank/DDBJ databases">
        <title>Comparative genomics and transcriptomics of Neospora caninum and Toxoplasma gondii.</title>
        <authorList>
            <person name="Reid A.J."/>
            <person name="Sohal A."/>
            <person name="Harris D."/>
            <person name="Quail M."/>
            <person name="Sanders M."/>
            <person name="Berriman M."/>
            <person name="Wastling J.M."/>
            <person name="Pain A."/>
        </authorList>
    </citation>
    <scope>NUCLEOTIDE SEQUENCE</scope>
    <source>
        <strain evidence="3">Liverpool</strain>
    </source>
</reference>
<dbReference type="SUPFAM" id="SSF55277">
    <property type="entry name" value="GYF domain"/>
    <property type="match status" value="1"/>
</dbReference>
<sequence>MFNGLQPSPAVGLSRPCPRPPAPGSLGGFYPPLPPYSSLSPPPHPQQLPHGLPSSHPPYPPPGGRPGALPPGPQPFLPSDLRPAGVSDRFSYSPPGAPAGQNMEPAQRAVHSQPPTRAVPSGGRPLGHATRGPVGPSHRGHAGYELAFDGSGFGQRSPSPLGPPAPTGRYPPWNETRRGLEEDAREGRGEAGCPAGAWSRFRQQGGQGEQAVDSRRNLHSHGARGPQRELGAPPASESFHQGAFRDGPPPSVGPSFRDRGPQGSGHFFTGAYPRGPGGLEAHSRDSPPSPAGGATPFAELSMPTNPRRGHPTGEPRGAIPARLQPFEARFAPQRGSFPEDAERGFPSRRAEDRKDPHERLPDARFGPPGRAGASRLEFGDPRNPYYRASAERGRSGEGSCFQGAPDSGGRHGDFDRQGRERSWLPQGPSSLSAGLGDPGRYDRLDAGRPPRGGYEPHRGRPEPEAMHSDGHSSRGHDPPRRSPPGPDRGRNAPAHPAQEGWGSEASGQAPAPTGTGSVQHKNEASPPWGRDRGAAERPDGRRGQRPVREGSARESQRVSTSGGAPNYLGSGEACLVADGGDRPERHAQGLPPHRSLGPSGPSLSSPEAGVPLTSGFSHGTELAPAAPPGPAGNLPLGAFLGGASLAVSVAGTLPSLGVGGGLPQPALASFPALPQGTQQHFFDALRHAVTAGAGAPAARSPFPGTGLAGTGAPAPDEGGRTVGPHGPTEKEKSPEVDKNIPAENPNDSRLLRELSKAPPELLNPETSTVAHNWWYLDNKNKCQGPFDTLRILRWFEGGYFDSQRPFRRDDEAGFTPLDDGKRITDVAARIVNLARTSQRAAAQRSRQRLPLGASVPLGRPSGEMTLEAKVQQAQAALAPLFHLAKKRQDRPDIRFATLGKRRRLV</sequence>
<feature type="compositionally biased region" description="Low complexity" evidence="1">
    <location>
        <begin position="694"/>
        <end position="715"/>
    </location>
</feature>
<feature type="compositionally biased region" description="Basic and acidic residues" evidence="1">
    <location>
        <begin position="340"/>
        <end position="362"/>
    </location>
</feature>
<dbReference type="EMBL" id="LN714486">
    <property type="protein sequence ID" value="CEL70150.1"/>
    <property type="molecule type" value="Genomic_DNA"/>
</dbReference>
<feature type="compositionally biased region" description="Pro residues" evidence="1">
    <location>
        <begin position="55"/>
        <end position="76"/>
    </location>
</feature>
<feature type="compositionally biased region" description="Basic and acidic residues" evidence="1">
    <location>
        <begin position="408"/>
        <end position="422"/>
    </location>
</feature>
<feature type="compositionally biased region" description="Basic and acidic residues" evidence="1">
    <location>
        <begin position="727"/>
        <end position="740"/>
    </location>
</feature>
<dbReference type="InterPro" id="IPR035445">
    <property type="entry name" value="GYF-like_dom_sf"/>
</dbReference>
<dbReference type="Gene3D" id="3.30.1490.40">
    <property type="match status" value="1"/>
</dbReference>
<feature type="compositionally biased region" description="Basic and acidic residues" evidence="1">
    <location>
        <begin position="175"/>
        <end position="189"/>
    </location>
</feature>
<dbReference type="Proteomes" id="UP000007494">
    <property type="component" value="Chromosome XI"/>
</dbReference>
<evidence type="ECO:0000259" key="2">
    <source>
        <dbReference type="PROSITE" id="PS50829"/>
    </source>
</evidence>
<dbReference type="InParanoid" id="F0VNW8"/>
<dbReference type="RefSeq" id="XP_003885442.1">
    <property type="nucleotide sequence ID" value="XM_003885393.1"/>
</dbReference>
<reference evidence="5" key="3">
    <citation type="journal article" date="2012" name="PLoS Pathog.">
        <title>Comparative genomics of the apicomplexan parasites Toxoplasma gondii and Neospora caninum: Coccidia differing in host range and transmission strategy.</title>
        <authorList>
            <person name="Reid A.J."/>
            <person name="Vermont S.J."/>
            <person name="Cotton J.A."/>
            <person name="Harris D."/>
            <person name="Hill-Cawthorne G.A."/>
            <person name="Konen-Waisman S."/>
            <person name="Latham S.M."/>
            <person name="Mourier T."/>
            <person name="Norton R."/>
            <person name="Quail M.A."/>
            <person name="Sanders M."/>
            <person name="Shanmugam D."/>
            <person name="Sohal A."/>
            <person name="Wasmuth J.D."/>
            <person name="Brunk B."/>
            <person name="Grigg M.E."/>
            <person name="Howard J.C."/>
            <person name="Parkinson J."/>
            <person name="Roos D.S."/>
            <person name="Trees A.J."/>
            <person name="Berriman M."/>
            <person name="Pain A."/>
            <person name="Wastling J.M."/>
        </authorList>
    </citation>
    <scope>NUCLEOTIDE SEQUENCE [LARGE SCALE GENOMIC DNA]</scope>
    <source>
        <strain evidence="5">Liverpool</strain>
    </source>
</reference>
<dbReference type="EMBL" id="FR823392">
    <property type="protein sequence ID" value="CBZ55414.1"/>
    <property type="molecule type" value="Genomic_DNA"/>
</dbReference>
<gene>
    <name evidence="4" type="ORF">BN1204_058370</name>
    <name evidence="3" type="ORF">NCLIV_058370</name>
</gene>
<dbReference type="InterPro" id="IPR003169">
    <property type="entry name" value="GYF"/>
</dbReference>
<name>F0VNW8_NEOCL</name>
<feature type="region of interest" description="Disordered" evidence="1">
    <location>
        <begin position="694"/>
        <end position="750"/>
    </location>
</feature>
<dbReference type="Pfam" id="PF02213">
    <property type="entry name" value="GYF"/>
    <property type="match status" value="1"/>
</dbReference>
<evidence type="ECO:0000256" key="1">
    <source>
        <dbReference type="SAM" id="MobiDB-lite"/>
    </source>
</evidence>
<dbReference type="OMA" id="TISIFHH"/>
<dbReference type="VEuPathDB" id="ToxoDB:NCLIV_058370"/>
<dbReference type="GeneID" id="13440827"/>
<evidence type="ECO:0000313" key="3">
    <source>
        <dbReference type="EMBL" id="CBZ55414.1"/>
    </source>
</evidence>
<reference evidence="3" key="1">
    <citation type="submission" date="2011-02" db="EMBL/GenBank/DDBJ databases">
        <authorList>
            <person name="Aslett M."/>
        </authorList>
    </citation>
    <scope>NUCLEOTIDE SEQUENCE</scope>
    <source>
        <strain evidence="3">Liverpool</strain>
    </source>
</reference>
<protein>
    <recommendedName>
        <fullName evidence="2">GYF domain-containing protein</fullName>
    </recommendedName>
</protein>
<evidence type="ECO:0000313" key="4">
    <source>
        <dbReference type="EMBL" id="CEL70150.1"/>
    </source>
</evidence>
<keyword evidence="5" id="KW-1185">Reference proteome</keyword>